<dbReference type="Pfam" id="PF00361">
    <property type="entry name" value="Proton_antipo_M"/>
    <property type="match status" value="1"/>
</dbReference>
<keyword evidence="12 17" id="KW-0520">NAD</keyword>
<evidence type="ECO:0000259" key="18">
    <source>
        <dbReference type="Pfam" id="PF00361"/>
    </source>
</evidence>
<evidence type="ECO:0000256" key="16">
    <source>
        <dbReference type="ARBA" id="ARBA00049551"/>
    </source>
</evidence>
<feature type="transmembrane region" description="Helical" evidence="17">
    <location>
        <begin position="138"/>
        <end position="157"/>
    </location>
</feature>
<evidence type="ECO:0000256" key="7">
    <source>
        <dbReference type="ARBA" id="ARBA00022660"/>
    </source>
</evidence>
<feature type="transmembrane region" description="Helical" evidence="17">
    <location>
        <begin position="210"/>
        <end position="229"/>
    </location>
</feature>
<keyword evidence="7 17" id="KW-0679">Respiratory chain</keyword>
<evidence type="ECO:0000256" key="11">
    <source>
        <dbReference type="ARBA" id="ARBA00022989"/>
    </source>
</evidence>
<dbReference type="GO" id="GO:0015990">
    <property type="term" value="P:electron transport coupled proton transport"/>
    <property type="evidence" value="ECO:0007669"/>
    <property type="project" value="TreeGrafter"/>
</dbReference>
<name>A0A8A9WN78_9NEOP</name>
<keyword evidence="13 17" id="KW-0830">Ubiquinone</keyword>
<organism evidence="19">
    <name type="scientific">Taeniothrips tigris</name>
    <dbReference type="NCBI Taxonomy" id="2824824"/>
    <lineage>
        <taxon>Eukaryota</taxon>
        <taxon>Metazoa</taxon>
        <taxon>Ecdysozoa</taxon>
        <taxon>Arthropoda</taxon>
        <taxon>Hexapoda</taxon>
        <taxon>Insecta</taxon>
        <taxon>Pterygota</taxon>
        <taxon>Neoptera</taxon>
        <taxon>Paraneoptera</taxon>
        <taxon>Thysanoptera</taxon>
        <taxon>Terebrantia</taxon>
        <taxon>Thripoidea</taxon>
        <taxon>Thripidae</taxon>
        <taxon>Taeniothrips</taxon>
    </lineage>
</organism>
<proteinExistence type="inferred from homology"/>
<keyword evidence="8 17" id="KW-0812">Transmembrane</keyword>
<evidence type="ECO:0000256" key="4">
    <source>
        <dbReference type="ARBA" id="ARBA00012944"/>
    </source>
</evidence>
<dbReference type="EC" id="7.1.1.2" evidence="4 17"/>
<comment type="function">
    <text evidence="17">Core subunit of the mitochondrial membrane respiratory chain NADH dehydrogenase (Complex I) which catalyzes electron transfer from NADH through the respiratory chain, using ubiquinone as an electron acceptor. Essential for the catalytic activity and assembly of complex I.</text>
</comment>
<sequence length="437" mass="51976">MIFFFFVQFIGLFFGMNWIFFILIMLFYYPLFFFLHVSMTFLSKNWFLCIDSFSFMMLILSFWIIFLSVLSSKYVLKFFFSLLFMKAFSILLIFLLLFFMSNNLMLFFFFFESSLFPTIFIIIGWGNNFDRIQSGMYLFFYTLFGSMPMLLSLYMLYNLNSSFNFFFMEFYSFFKLFYFFFIISFLIKMPMFLFHSWLPKAHVEAPISGSMVLAGILLKMGGYGLYRFFFIYKNFFNFNNIWIYISIWGGLLSSIICLRQVDIKSLIAFSSVSHMSLVIIGIMIFSDISIIGSLTLMVSHGLCSSGLFFLANMVYDRSGSRNLFLNKGLTSMFPSLSLWWFIFCSFNMACPPSLNLISEIFLINSMVSWSFMFIFFLMFMCFFGGVYNLFLYTIVNHGMTFSSIYNFPMSCLVIEYYILYMHFFPTFLLFMKLDFFF</sequence>
<accession>A0A8A9WN78</accession>
<comment type="similarity">
    <text evidence="3 17">Belongs to the complex I subunit 4 family.</text>
</comment>
<feature type="transmembrane region" description="Helical" evidence="17">
    <location>
        <begin position="106"/>
        <end position="126"/>
    </location>
</feature>
<dbReference type="GO" id="GO:0042773">
    <property type="term" value="P:ATP synthesis coupled electron transport"/>
    <property type="evidence" value="ECO:0007669"/>
    <property type="project" value="InterPro"/>
</dbReference>
<dbReference type="PRINTS" id="PR01437">
    <property type="entry name" value="NUOXDRDTASE4"/>
</dbReference>
<dbReference type="GO" id="GO:0008137">
    <property type="term" value="F:NADH dehydrogenase (ubiquinone) activity"/>
    <property type="evidence" value="ECO:0007669"/>
    <property type="project" value="UniProtKB-UniRule"/>
</dbReference>
<evidence type="ECO:0000256" key="10">
    <source>
        <dbReference type="ARBA" id="ARBA00022982"/>
    </source>
</evidence>
<evidence type="ECO:0000256" key="9">
    <source>
        <dbReference type="ARBA" id="ARBA00022967"/>
    </source>
</evidence>
<feature type="transmembrane region" description="Helical" evidence="17">
    <location>
        <begin position="265"/>
        <end position="285"/>
    </location>
</feature>
<gene>
    <name evidence="19" type="primary">nad4</name>
</gene>
<evidence type="ECO:0000256" key="17">
    <source>
        <dbReference type="RuleBase" id="RU003297"/>
    </source>
</evidence>
<comment type="catalytic activity">
    <reaction evidence="16 17">
        <text>a ubiquinone + NADH + 5 H(+)(in) = a ubiquinol + NAD(+) + 4 H(+)(out)</text>
        <dbReference type="Rhea" id="RHEA:29091"/>
        <dbReference type="Rhea" id="RHEA-COMP:9565"/>
        <dbReference type="Rhea" id="RHEA-COMP:9566"/>
        <dbReference type="ChEBI" id="CHEBI:15378"/>
        <dbReference type="ChEBI" id="CHEBI:16389"/>
        <dbReference type="ChEBI" id="CHEBI:17976"/>
        <dbReference type="ChEBI" id="CHEBI:57540"/>
        <dbReference type="ChEBI" id="CHEBI:57945"/>
        <dbReference type="EC" id="7.1.1.2"/>
    </reaction>
</comment>
<evidence type="ECO:0000256" key="13">
    <source>
        <dbReference type="ARBA" id="ARBA00023075"/>
    </source>
</evidence>
<feature type="transmembrane region" description="Helical" evidence="17">
    <location>
        <begin position="291"/>
        <end position="315"/>
    </location>
</feature>
<evidence type="ECO:0000256" key="1">
    <source>
        <dbReference type="ARBA" id="ARBA00003257"/>
    </source>
</evidence>
<keyword evidence="9" id="KW-1278">Translocase</keyword>
<comment type="function">
    <text evidence="1">Core subunit of the mitochondrial membrane respiratory chain NADH dehydrogenase (Complex I) that is believed to belong to the minimal assembly required for catalysis. Complex I functions in the transfer of electrons from NADH to the respiratory chain. The immediate electron acceptor for the enzyme is believed to be ubiquinone.</text>
</comment>
<protein>
    <recommendedName>
        <fullName evidence="5 17">NADH-ubiquinone oxidoreductase chain 4</fullName>
        <ecNumber evidence="4 17">7.1.1.2</ecNumber>
    </recommendedName>
</protein>
<dbReference type="InterPro" id="IPR001750">
    <property type="entry name" value="ND/Mrp_TM"/>
</dbReference>
<keyword evidence="11 17" id="KW-1133">Transmembrane helix</keyword>
<evidence type="ECO:0000256" key="5">
    <source>
        <dbReference type="ARBA" id="ARBA00021006"/>
    </source>
</evidence>
<dbReference type="PANTHER" id="PTHR43507:SF20">
    <property type="entry name" value="NADH-UBIQUINONE OXIDOREDUCTASE CHAIN 4"/>
    <property type="match status" value="1"/>
</dbReference>
<feature type="transmembrane region" description="Helical" evidence="17">
    <location>
        <begin position="12"/>
        <end position="33"/>
    </location>
</feature>
<keyword evidence="15 17" id="KW-0472">Membrane</keyword>
<dbReference type="GO" id="GO:0031966">
    <property type="term" value="C:mitochondrial membrane"/>
    <property type="evidence" value="ECO:0007669"/>
    <property type="project" value="UniProtKB-SubCell"/>
</dbReference>
<keyword evidence="14 17" id="KW-0496">Mitochondrion</keyword>
<dbReference type="EMBL" id="MW751816">
    <property type="protein sequence ID" value="QTT60732.1"/>
    <property type="molecule type" value="Genomic_DNA"/>
</dbReference>
<reference evidence="19" key="1">
    <citation type="submission" date="2021-03" db="EMBL/GenBank/DDBJ databases">
        <title>Mitogenome of Taeniothrips tigris.</title>
        <authorList>
            <person name="Kumar V."/>
            <person name="Tyagi K."/>
            <person name="Pakrashi A."/>
            <person name="Chandra K."/>
        </authorList>
    </citation>
    <scope>NUCLEOTIDE SEQUENCE</scope>
</reference>
<keyword evidence="10 17" id="KW-0249">Electron transport</keyword>
<evidence type="ECO:0000256" key="14">
    <source>
        <dbReference type="ARBA" id="ARBA00023128"/>
    </source>
</evidence>
<feature type="transmembrane region" description="Helical" evidence="17">
    <location>
        <begin position="407"/>
        <end position="431"/>
    </location>
</feature>
<dbReference type="InterPro" id="IPR003918">
    <property type="entry name" value="NADH_UbQ_OxRdtase"/>
</dbReference>
<evidence type="ECO:0000256" key="2">
    <source>
        <dbReference type="ARBA" id="ARBA00004225"/>
    </source>
</evidence>
<geneLocation type="mitochondrion" evidence="19"/>
<dbReference type="AlphaFoldDB" id="A0A8A9WN78"/>
<feature type="transmembrane region" description="Helical" evidence="17">
    <location>
        <begin position="241"/>
        <end position="258"/>
    </location>
</feature>
<dbReference type="GO" id="GO:0048039">
    <property type="term" value="F:ubiquinone binding"/>
    <property type="evidence" value="ECO:0007669"/>
    <property type="project" value="TreeGrafter"/>
</dbReference>
<evidence type="ECO:0000256" key="3">
    <source>
        <dbReference type="ARBA" id="ARBA00009025"/>
    </source>
</evidence>
<feature type="domain" description="NADH:quinone oxidoreductase/Mrp antiporter transmembrane" evidence="18">
    <location>
        <begin position="101"/>
        <end position="381"/>
    </location>
</feature>
<feature type="transmembrane region" description="Helical" evidence="17">
    <location>
        <begin position="177"/>
        <end position="198"/>
    </location>
</feature>
<evidence type="ECO:0000256" key="15">
    <source>
        <dbReference type="ARBA" id="ARBA00023136"/>
    </source>
</evidence>
<evidence type="ECO:0000256" key="8">
    <source>
        <dbReference type="ARBA" id="ARBA00022692"/>
    </source>
</evidence>
<evidence type="ECO:0000256" key="12">
    <source>
        <dbReference type="ARBA" id="ARBA00023027"/>
    </source>
</evidence>
<keyword evidence="6 17" id="KW-0813">Transport</keyword>
<comment type="subcellular location">
    <subcellularLocation>
        <location evidence="2 17">Mitochondrion membrane</location>
        <topology evidence="2 17">Multi-pass membrane protein</topology>
    </subcellularLocation>
</comment>
<feature type="transmembrane region" description="Helical" evidence="17">
    <location>
        <begin position="45"/>
        <end position="66"/>
    </location>
</feature>
<evidence type="ECO:0000256" key="6">
    <source>
        <dbReference type="ARBA" id="ARBA00022448"/>
    </source>
</evidence>
<dbReference type="PANTHER" id="PTHR43507">
    <property type="entry name" value="NADH-UBIQUINONE OXIDOREDUCTASE CHAIN 4"/>
    <property type="match status" value="1"/>
</dbReference>
<dbReference type="GO" id="GO:0003954">
    <property type="term" value="F:NADH dehydrogenase activity"/>
    <property type="evidence" value="ECO:0007669"/>
    <property type="project" value="TreeGrafter"/>
</dbReference>
<evidence type="ECO:0000313" key="19">
    <source>
        <dbReference type="EMBL" id="QTT60732.1"/>
    </source>
</evidence>
<feature type="transmembrane region" description="Helical" evidence="17">
    <location>
        <begin position="369"/>
        <end position="395"/>
    </location>
</feature>
<feature type="transmembrane region" description="Helical" evidence="17">
    <location>
        <begin position="78"/>
        <end position="100"/>
    </location>
</feature>